<keyword evidence="5" id="KW-0479">Metal-binding</keyword>
<dbReference type="PhylomeDB" id="A0A0G4GG36"/>
<comment type="catalytic activity">
    <reaction evidence="9">
        <text>N(1)-methylguanosine(37) in tRNA(Phe) + pyruvate + S-adenosyl-L-methionine = 4-demethylwyosine(37) in tRNA(Phe) + 5'-deoxyadenosine + L-methionine + CO2 + H2O</text>
        <dbReference type="Rhea" id="RHEA:36347"/>
        <dbReference type="Rhea" id="RHEA-COMP:10164"/>
        <dbReference type="Rhea" id="RHEA-COMP:10165"/>
        <dbReference type="ChEBI" id="CHEBI:15361"/>
        <dbReference type="ChEBI" id="CHEBI:15377"/>
        <dbReference type="ChEBI" id="CHEBI:16526"/>
        <dbReference type="ChEBI" id="CHEBI:17319"/>
        <dbReference type="ChEBI" id="CHEBI:57844"/>
        <dbReference type="ChEBI" id="CHEBI:59789"/>
        <dbReference type="ChEBI" id="CHEBI:64315"/>
        <dbReference type="ChEBI" id="CHEBI:73542"/>
        <dbReference type="EC" id="4.1.3.44"/>
    </reaction>
</comment>
<dbReference type="GO" id="GO:0051539">
    <property type="term" value="F:4 iron, 4 sulfur cluster binding"/>
    <property type="evidence" value="ECO:0007669"/>
    <property type="project" value="UniProtKB-KW"/>
</dbReference>
<dbReference type="SFLD" id="SFLDF00284">
    <property type="entry name" value="tRNA_wybutosine-synthesizing"/>
    <property type="match status" value="1"/>
</dbReference>
<dbReference type="GO" id="GO:0102521">
    <property type="term" value="F:tRNA-4-demethylwyosine synthase activity"/>
    <property type="evidence" value="ECO:0007669"/>
    <property type="project" value="UniProtKB-EC"/>
</dbReference>
<evidence type="ECO:0000256" key="5">
    <source>
        <dbReference type="ARBA" id="ARBA00022723"/>
    </source>
</evidence>
<protein>
    <recommendedName>
        <fullName evidence="11">Radical SAM core domain-containing protein</fullName>
    </recommendedName>
</protein>
<dbReference type="SFLD" id="SFLDG01071">
    <property type="entry name" value="tRNA_wybutosine-synthesizing"/>
    <property type="match status" value="1"/>
</dbReference>
<evidence type="ECO:0000256" key="2">
    <source>
        <dbReference type="ARBA" id="ARBA00022485"/>
    </source>
</evidence>
<dbReference type="InterPro" id="IPR013785">
    <property type="entry name" value="Aldolase_TIM"/>
</dbReference>
<gene>
    <name evidence="12" type="ORF">Cvel_21740</name>
</gene>
<dbReference type="PANTHER" id="PTHR13930:SF0">
    <property type="entry name" value="S-ADENOSYL-L-METHIONINE-DEPENDENT TRNA 4-DEMETHYLWYOSINE SYNTHASE TYW1-RELATED"/>
    <property type="match status" value="1"/>
</dbReference>
<dbReference type="InterPro" id="IPR013917">
    <property type="entry name" value="tRNA_wybutosine-synth"/>
</dbReference>
<feature type="region of interest" description="Disordered" evidence="10">
    <location>
        <begin position="475"/>
        <end position="507"/>
    </location>
</feature>
<name>A0A0G4GG36_9ALVE</name>
<dbReference type="PANTHER" id="PTHR13930">
    <property type="entry name" value="S-ADENOSYL-L-METHIONINE-DEPENDENT TRNA 4-DEMETHYLWYOSINE SYNTHASE"/>
    <property type="match status" value="1"/>
</dbReference>
<keyword evidence="4" id="KW-0819">tRNA processing</keyword>
<dbReference type="VEuPathDB" id="CryptoDB:Cvel_21740"/>
<keyword evidence="2" id="KW-0004">4Fe-4S</keyword>
<dbReference type="Pfam" id="PF04055">
    <property type="entry name" value="Radical_SAM"/>
    <property type="match status" value="1"/>
</dbReference>
<evidence type="ECO:0000259" key="11">
    <source>
        <dbReference type="PROSITE" id="PS51918"/>
    </source>
</evidence>
<keyword evidence="7" id="KW-0411">Iron-sulfur</keyword>
<accession>A0A0G4GG36</accession>
<keyword evidence="6" id="KW-0408">Iron</keyword>
<dbReference type="GO" id="GO:0031591">
    <property type="term" value="P:wybutosine biosynthetic process"/>
    <property type="evidence" value="ECO:0007669"/>
    <property type="project" value="TreeGrafter"/>
</dbReference>
<evidence type="ECO:0000313" key="12">
    <source>
        <dbReference type="EMBL" id="CEM28534.1"/>
    </source>
</evidence>
<evidence type="ECO:0000256" key="6">
    <source>
        <dbReference type="ARBA" id="ARBA00023004"/>
    </source>
</evidence>
<evidence type="ECO:0000256" key="3">
    <source>
        <dbReference type="ARBA" id="ARBA00022691"/>
    </source>
</evidence>
<evidence type="ECO:0000256" key="8">
    <source>
        <dbReference type="ARBA" id="ARBA00023239"/>
    </source>
</evidence>
<evidence type="ECO:0000256" key="4">
    <source>
        <dbReference type="ARBA" id="ARBA00022694"/>
    </source>
</evidence>
<evidence type="ECO:0000256" key="1">
    <source>
        <dbReference type="ARBA" id="ARBA00001966"/>
    </source>
</evidence>
<keyword evidence="8" id="KW-0456">Lyase</keyword>
<dbReference type="Gene3D" id="3.20.20.70">
    <property type="entry name" value="Aldolase class I"/>
    <property type="match status" value="1"/>
</dbReference>
<evidence type="ECO:0000256" key="7">
    <source>
        <dbReference type="ARBA" id="ARBA00023014"/>
    </source>
</evidence>
<organism evidence="12">
    <name type="scientific">Chromera velia CCMP2878</name>
    <dbReference type="NCBI Taxonomy" id="1169474"/>
    <lineage>
        <taxon>Eukaryota</taxon>
        <taxon>Sar</taxon>
        <taxon>Alveolata</taxon>
        <taxon>Colpodellida</taxon>
        <taxon>Chromeraceae</taxon>
        <taxon>Chromera</taxon>
    </lineage>
</organism>
<dbReference type="PROSITE" id="PS51918">
    <property type="entry name" value="RADICAL_SAM"/>
    <property type="match status" value="1"/>
</dbReference>
<dbReference type="AlphaFoldDB" id="A0A0G4GG36"/>
<dbReference type="InterPro" id="IPR007197">
    <property type="entry name" value="rSAM"/>
</dbReference>
<sequence>MPWSPDQSLIIFESPLERAVFSCIPALCPLRSSCESCGASTTRSMLPVVALTFVGLIGQSRTVAFLNGAWNPSRLRSRLESGGASVGRLGVQIDHKDAAVADEFGASDLMEALVEGGEGEEAPFLSSEGGRASKGQMMTEELQKSLSGSGYKTVGSHSAVKICRWTKQQLMGRAGCYKHTFYGIESHRCMEATTSLACANRCVFCWRHHMHPVGKYFDWETDQPGFILDTAIKEHIGMLKSLRGLPSVTKERWAEASTPKHCALSLVGEPIMYPYINQFLDLLHTRGISSFLVTNGQHPEEIETLRPVTQLYVSVDAPSKEALRAVDRPLFPDFWERLLKSIDALRRKKQRTVFRLTLIKEVNDEDVKGYADLVARGHPDFVEVKGVTFCGSSDAFKLSIKNSPHVWETMNFAERLMSALAEKRESGEEDVPEYGLACEHAHSNSFLLARKDQFFKKGKWHTWIDFDRFTSLATETQQQRESRPSSDEFTPGSESSSTSSSSSFDGPGGLSFVAADLEAAAKYRKEMETETDRQMGTITAADYERETPAWALMGSELQGFDPSLDVRRWEEVRDGRPKPSLEEWDAFHSRRQERKEEAESWALTVTSPLIRPDEHPTEQR</sequence>
<proteinExistence type="predicted"/>
<dbReference type="InterPro" id="IPR034556">
    <property type="entry name" value="tRNA_wybutosine-synthase"/>
</dbReference>
<comment type="cofactor">
    <cofactor evidence="1">
        <name>[4Fe-4S] cluster</name>
        <dbReference type="ChEBI" id="CHEBI:49883"/>
    </cofactor>
</comment>
<keyword evidence="3" id="KW-0949">S-adenosyl-L-methionine</keyword>
<dbReference type="SUPFAM" id="SSF102114">
    <property type="entry name" value="Radical SAM enzymes"/>
    <property type="match status" value="1"/>
</dbReference>
<dbReference type="InterPro" id="IPR058240">
    <property type="entry name" value="rSAM_sf"/>
</dbReference>
<evidence type="ECO:0000256" key="10">
    <source>
        <dbReference type="SAM" id="MobiDB-lite"/>
    </source>
</evidence>
<dbReference type="CDD" id="cd01335">
    <property type="entry name" value="Radical_SAM"/>
    <property type="match status" value="1"/>
</dbReference>
<dbReference type="SFLD" id="SFLDS00029">
    <property type="entry name" value="Radical_SAM"/>
    <property type="match status" value="1"/>
</dbReference>
<evidence type="ECO:0000256" key="9">
    <source>
        <dbReference type="ARBA" id="ARBA00049466"/>
    </source>
</evidence>
<dbReference type="EMBL" id="CDMZ01001176">
    <property type="protein sequence ID" value="CEM28534.1"/>
    <property type="molecule type" value="Genomic_DNA"/>
</dbReference>
<feature type="compositionally biased region" description="Low complexity" evidence="10">
    <location>
        <begin position="493"/>
        <end position="503"/>
    </location>
</feature>
<dbReference type="Pfam" id="PF08608">
    <property type="entry name" value="Wyosine_form"/>
    <property type="match status" value="1"/>
</dbReference>
<dbReference type="GO" id="GO:0046872">
    <property type="term" value="F:metal ion binding"/>
    <property type="evidence" value="ECO:0007669"/>
    <property type="project" value="UniProtKB-KW"/>
</dbReference>
<feature type="domain" description="Radical SAM core" evidence="11">
    <location>
        <begin position="182"/>
        <end position="428"/>
    </location>
</feature>
<reference evidence="12" key="1">
    <citation type="submission" date="2014-11" db="EMBL/GenBank/DDBJ databases">
        <authorList>
            <person name="Otto D Thomas"/>
            <person name="Naeem Raeece"/>
        </authorList>
    </citation>
    <scope>NUCLEOTIDE SEQUENCE</scope>
</reference>